<dbReference type="AlphaFoldDB" id="A0A6G1K5H8"/>
<dbReference type="InterPro" id="IPR057776">
    <property type="entry name" value="UTP23_sensor"/>
</dbReference>
<evidence type="ECO:0000256" key="5">
    <source>
        <dbReference type="ARBA" id="ARBA00037300"/>
    </source>
</evidence>
<keyword evidence="3" id="KW-0698">rRNA processing</keyword>
<evidence type="ECO:0000256" key="1">
    <source>
        <dbReference type="ARBA" id="ARBA00004604"/>
    </source>
</evidence>
<comment type="similarity">
    <text evidence="6">Belongs to the UTP23/FCF1 family. UTP23 subfamily.</text>
</comment>
<feature type="domain" description="UTP23 sensor motif region" evidence="8">
    <location>
        <begin position="228"/>
        <end position="247"/>
    </location>
</feature>
<evidence type="ECO:0000313" key="10">
    <source>
        <dbReference type="Proteomes" id="UP000799428"/>
    </source>
</evidence>
<dbReference type="Gene3D" id="3.40.50.1010">
    <property type="entry name" value="5'-nuclease"/>
    <property type="match status" value="1"/>
</dbReference>
<evidence type="ECO:0000256" key="4">
    <source>
        <dbReference type="ARBA" id="ARBA00023242"/>
    </source>
</evidence>
<keyword evidence="2" id="KW-0690">Ribosome biogenesis</keyword>
<comment type="function">
    <text evidence="5">Involved in rRNA-processing and ribosome biogenesis.</text>
</comment>
<dbReference type="OrthoDB" id="25675at2759"/>
<evidence type="ECO:0000256" key="6">
    <source>
        <dbReference type="ARBA" id="ARBA00038503"/>
    </source>
</evidence>
<dbReference type="PANTHER" id="PTHR12416">
    <property type="entry name" value="RRNA-PROCESSING PROTEIN UTP23 HOMOLOG"/>
    <property type="match status" value="1"/>
</dbReference>
<name>A0A6G1K5H8_9PLEO</name>
<evidence type="ECO:0000313" key="9">
    <source>
        <dbReference type="EMBL" id="KAF2707775.1"/>
    </source>
</evidence>
<dbReference type="InterPro" id="IPR029060">
    <property type="entry name" value="PIN-like_dom_sf"/>
</dbReference>
<comment type="subcellular location">
    <subcellularLocation>
        <location evidence="1">Nucleus</location>
        <location evidence="1">Nucleolus</location>
    </subcellularLocation>
</comment>
<dbReference type="Proteomes" id="UP000799428">
    <property type="component" value="Unassembled WGS sequence"/>
</dbReference>
<dbReference type="InterPro" id="IPR006984">
    <property type="entry name" value="Fcf1/UTP23"/>
</dbReference>
<proteinExistence type="inferred from homology"/>
<evidence type="ECO:0000256" key="2">
    <source>
        <dbReference type="ARBA" id="ARBA00022517"/>
    </source>
</evidence>
<feature type="region of interest" description="Disordered" evidence="7">
    <location>
        <begin position="177"/>
        <end position="313"/>
    </location>
</feature>
<reference evidence="9" key="1">
    <citation type="journal article" date="2020" name="Stud. Mycol.">
        <title>101 Dothideomycetes genomes: a test case for predicting lifestyles and emergence of pathogens.</title>
        <authorList>
            <person name="Haridas S."/>
            <person name="Albert R."/>
            <person name="Binder M."/>
            <person name="Bloem J."/>
            <person name="Labutti K."/>
            <person name="Salamov A."/>
            <person name="Andreopoulos B."/>
            <person name="Baker S."/>
            <person name="Barry K."/>
            <person name="Bills G."/>
            <person name="Bluhm B."/>
            <person name="Cannon C."/>
            <person name="Castanera R."/>
            <person name="Culley D."/>
            <person name="Daum C."/>
            <person name="Ezra D."/>
            <person name="Gonzalez J."/>
            <person name="Henrissat B."/>
            <person name="Kuo A."/>
            <person name="Liang C."/>
            <person name="Lipzen A."/>
            <person name="Lutzoni F."/>
            <person name="Magnuson J."/>
            <person name="Mondo S."/>
            <person name="Nolan M."/>
            <person name="Ohm R."/>
            <person name="Pangilinan J."/>
            <person name="Park H.-J."/>
            <person name="Ramirez L."/>
            <person name="Alfaro M."/>
            <person name="Sun H."/>
            <person name="Tritt A."/>
            <person name="Yoshinaga Y."/>
            <person name="Zwiers L.-H."/>
            <person name="Turgeon B."/>
            <person name="Goodwin S."/>
            <person name="Spatafora J."/>
            <person name="Crous P."/>
            <person name="Grigoriev I."/>
        </authorList>
    </citation>
    <scope>NUCLEOTIDE SEQUENCE</scope>
    <source>
        <strain evidence="9">CBS 279.74</strain>
    </source>
</reference>
<dbReference type="Pfam" id="PF04900">
    <property type="entry name" value="Fcf1"/>
    <property type="match status" value="1"/>
</dbReference>
<sequence>MKGKRMKAYRKLMHQYELQFGFREPYQGTNPARKYHRDNLLTLGVIADSSIIRDASNSKIDFPGRLRQVLQGEIKPFITQCDMRHLYEASDQEIISKAQTFERRRCNHHLLEKPLSTLECLSSVVDPKGSLTNKHKYIVATNNPEVRDFLRKIPGVPLVYINRSVMILEPMAKAAEKQRDEQENAKFKNGLKSRRTSQAGGLKRKHDGEEEANESITGQNAEPSRREKKRAKGPKAPNPLSIKKAKKTAADQPSKKASTISEDAAVDASRTADALETSVPEDENSKKRKRKRRPKRKEDSGDNPGDGANSDDN</sequence>
<gene>
    <name evidence="9" type="ORF">K504DRAFT_446879</name>
</gene>
<dbReference type="CDD" id="cd09865">
    <property type="entry name" value="PIN_ScUtp23p-like"/>
    <property type="match status" value="1"/>
</dbReference>
<organism evidence="9 10">
    <name type="scientific">Pleomassaria siparia CBS 279.74</name>
    <dbReference type="NCBI Taxonomy" id="1314801"/>
    <lineage>
        <taxon>Eukaryota</taxon>
        <taxon>Fungi</taxon>
        <taxon>Dikarya</taxon>
        <taxon>Ascomycota</taxon>
        <taxon>Pezizomycotina</taxon>
        <taxon>Dothideomycetes</taxon>
        <taxon>Pleosporomycetidae</taxon>
        <taxon>Pleosporales</taxon>
        <taxon>Pleomassariaceae</taxon>
        <taxon>Pleomassaria</taxon>
    </lineage>
</organism>
<keyword evidence="4" id="KW-0539">Nucleus</keyword>
<evidence type="ECO:0000259" key="8">
    <source>
        <dbReference type="Pfam" id="PF24779"/>
    </source>
</evidence>
<keyword evidence="10" id="KW-1185">Reference proteome</keyword>
<evidence type="ECO:0000256" key="3">
    <source>
        <dbReference type="ARBA" id="ARBA00022552"/>
    </source>
</evidence>
<dbReference type="EMBL" id="MU005773">
    <property type="protein sequence ID" value="KAF2707775.1"/>
    <property type="molecule type" value="Genomic_DNA"/>
</dbReference>
<feature type="compositionally biased region" description="Basic residues" evidence="7">
    <location>
        <begin position="286"/>
        <end position="295"/>
    </location>
</feature>
<evidence type="ECO:0000256" key="7">
    <source>
        <dbReference type="SAM" id="MobiDB-lite"/>
    </source>
</evidence>
<dbReference type="GO" id="GO:0006364">
    <property type="term" value="P:rRNA processing"/>
    <property type="evidence" value="ECO:0007669"/>
    <property type="project" value="UniProtKB-KW"/>
</dbReference>
<accession>A0A6G1K5H8</accession>
<dbReference type="SUPFAM" id="SSF88723">
    <property type="entry name" value="PIN domain-like"/>
    <property type="match status" value="1"/>
</dbReference>
<dbReference type="GO" id="GO:0032040">
    <property type="term" value="C:small-subunit processome"/>
    <property type="evidence" value="ECO:0007669"/>
    <property type="project" value="InterPro"/>
</dbReference>
<protein>
    <recommendedName>
        <fullName evidence="8">UTP23 sensor motif region domain-containing protein</fullName>
    </recommendedName>
</protein>
<dbReference type="Pfam" id="PF24779">
    <property type="entry name" value="UTP23_sensor"/>
    <property type="match status" value="1"/>
</dbReference>
<feature type="compositionally biased region" description="Basic and acidic residues" evidence="7">
    <location>
        <begin position="177"/>
        <end position="186"/>
    </location>
</feature>